<dbReference type="InterPro" id="IPR005135">
    <property type="entry name" value="Endo/exonuclease/phosphatase"/>
</dbReference>
<dbReference type="SMART" id="SM00513">
    <property type="entry name" value="SAP"/>
    <property type="match status" value="1"/>
</dbReference>
<keyword evidence="4" id="KW-1185">Reference proteome</keyword>
<evidence type="ECO:0000313" key="3">
    <source>
        <dbReference type="EnsemblProtists" id="EOD31440"/>
    </source>
</evidence>
<dbReference type="SUPFAM" id="SSF56219">
    <property type="entry name" value="DNase I-like"/>
    <property type="match status" value="1"/>
</dbReference>
<dbReference type="STRING" id="2903.R1EXX4"/>
<dbReference type="RefSeq" id="XP_005783869.1">
    <property type="nucleotide sequence ID" value="XM_005783812.1"/>
</dbReference>
<dbReference type="EnsemblProtists" id="EOD31440">
    <property type="protein sequence ID" value="EOD31440"/>
    <property type="gene ID" value="EMIHUDRAFT_112783"/>
</dbReference>
<dbReference type="SUPFAM" id="SSF68906">
    <property type="entry name" value="SAP domain"/>
    <property type="match status" value="1"/>
</dbReference>
<dbReference type="Gene3D" id="1.10.720.30">
    <property type="entry name" value="SAP domain"/>
    <property type="match status" value="1"/>
</dbReference>
<dbReference type="Proteomes" id="UP000013827">
    <property type="component" value="Unassembled WGS sequence"/>
</dbReference>
<dbReference type="KEGG" id="ehx:EMIHUDRAFT_112783"/>
<dbReference type="GO" id="GO:0003824">
    <property type="term" value="F:catalytic activity"/>
    <property type="evidence" value="ECO:0007669"/>
    <property type="project" value="InterPro"/>
</dbReference>
<dbReference type="Gene3D" id="3.60.10.10">
    <property type="entry name" value="Endonuclease/exonuclease/phosphatase"/>
    <property type="match status" value="1"/>
</dbReference>
<feature type="compositionally biased region" description="Pro residues" evidence="1">
    <location>
        <begin position="67"/>
        <end position="81"/>
    </location>
</feature>
<sequence>MRLPLPPRLWLAAPASVSMSHISMSHSDAELASLTVAALKERLRERGLRVSGRKADLIERLSAPLSSPSPGPPPPLPPPPRAPRRPNSARPPVPIDATPRKAGAVGPGARRLRAASWNVAGLRGLLRREEGRSTLRRLVDEEGVDVLMLQETKLQESHVAEVEAALYEALGGGEAWRAAWACSTARKGYAGAAAAAAQRSRSVGAPLVFCSAPASYNDTQFAE</sequence>
<dbReference type="Pfam" id="PF03372">
    <property type="entry name" value="Exo_endo_phos"/>
    <property type="match status" value="1"/>
</dbReference>
<name>A0A0D3K6Q5_EMIH1</name>
<dbReference type="InterPro" id="IPR036361">
    <property type="entry name" value="SAP_dom_sf"/>
</dbReference>
<dbReference type="PROSITE" id="PS50800">
    <property type="entry name" value="SAP"/>
    <property type="match status" value="1"/>
</dbReference>
<evidence type="ECO:0000313" key="4">
    <source>
        <dbReference type="Proteomes" id="UP000013827"/>
    </source>
</evidence>
<dbReference type="Pfam" id="PF02037">
    <property type="entry name" value="SAP"/>
    <property type="match status" value="1"/>
</dbReference>
<feature type="region of interest" description="Disordered" evidence="1">
    <location>
        <begin position="61"/>
        <end position="108"/>
    </location>
</feature>
<protein>
    <recommendedName>
        <fullName evidence="2">SAP domain-containing protein</fullName>
    </recommendedName>
</protein>
<dbReference type="eggNOG" id="KOG1294">
    <property type="taxonomic scope" value="Eukaryota"/>
</dbReference>
<dbReference type="AlphaFoldDB" id="A0A0D3K6Q5"/>
<evidence type="ECO:0000259" key="2">
    <source>
        <dbReference type="PROSITE" id="PS50800"/>
    </source>
</evidence>
<evidence type="ECO:0000256" key="1">
    <source>
        <dbReference type="SAM" id="MobiDB-lite"/>
    </source>
</evidence>
<proteinExistence type="predicted"/>
<dbReference type="HOGENOM" id="CLU_1242940_0_0_1"/>
<accession>A0A0D3K6Q5</accession>
<dbReference type="GeneID" id="17276784"/>
<feature type="domain" description="SAP" evidence="2">
    <location>
        <begin position="31"/>
        <end position="65"/>
    </location>
</feature>
<reference evidence="4" key="1">
    <citation type="journal article" date="2013" name="Nature">
        <title>Pan genome of the phytoplankton Emiliania underpins its global distribution.</title>
        <authorList>
            <person name="Read B.A."/>
            <person name="Kegel J."/>
            <person name="Klute M.J."/>
            <person name="Kuo A."/>
            <person name="Lefebvre S.C."/>
            <person name="Maumus F."/>
            <person name="Mayer C."/>
            <person name="Miller J."/>
            <person name="Monier A."/>
            <person name="Salamov A."/>
            <person name="Young J."/>
            <person name="Aguilar M."/>
            <person name="Claverie J.M."/>
            <person name="Frickenhaus S."/>
            <person name="Gonzalez K."/>
            <person name="Herman E.K."/>
            <person name="Lin Y.C."/>
            <person name="Napier J."/>
            <person name="Ogata H."/>
            <person name="Sarno A.F."/>
            <person name="Shmutz J."/>
            <person name="Schroeder D."/>
            <person name="de Vargas C."/>
            <person name="Verret F."/>
            <person name="von Dassow P."/>
            <person name="Valentin K."/>
            <person name="Van de Peer Y."/>
            <person name="Wheeler G."/>
            <person name="Dacks J.B."/>
            <person name="Delwiche C.F."/>
            <person name="Dyhrman S.T."/>
            <person name="Glockner G."/>
            <person name="John U."/>
            <person name="Richards T."/>
            <person name="Worden A.Z."/>
            <person name="Zhang X."/>
            <person name="Grigoriev I.V."/>
            <person name="Allen A.E."/>
            <person name="Bidle K."/>
            <person name="Borodovsky M."/>
            <person name="Bowler C."/>
            <person name="Brownlee C."/>
            <person name="Cock J.M."/>
            <person name="Elias M."/>
            <person name="Gladyshev V.N."/>
            <person name="Groth M."/>
            <person name="Guda C."/>
            <person name="Hadaegh A."/>
            <person name="Iglesias-Rodriguez M.D."/>
            <person name="Jenkins J."/>
            <person name="Jones B.M."/>
            <person name="Lawson T."/>
            <person name="Leese F."/>
            <person name="Lindquist E."/>
            <person name="Lobanov A."/>
            <person name="Lomsadze A."/>
            <person name="Malik S.B."/>
            <person name="Marsh M.E."/>
            <person name="Mackinder L."/>
            <person name="Mock T."/>
            <person name="Mueller-Roeber B."/>
            <person name="Pagarete A."/>
            <person name="Parker M."/>
            <person name="Probert I."/>
            <person name="Quesneville H."/>
            <person name="Raines C."/>
            <person name="Rensing S.A."/>
            <person name="Riano-Pachon D.M."/>
            <person name="Richier S."/>
            <person name="Rokitta S."/>
            <person name="Shiraiwa Y."/>
            <person name="Soanes D.M."/>
            <person name="van der Giezen M."/>
            <person name="Wahlund T.M."/>
            <person name="Williams B."/>
            <person name="Wilson W."/>
            <person name="Wolfe G."/>
            <person name="Wurch L.L."/>
        </authorList>
    </citation>
    <scope>NUCLEOTIDE SEQUENCE</scope>
</reference>
<organism evidence="3 4">
    <name type="scientific">Emiliania huxleyi (strain CCMP1516)</name>
    <dbReference type="NCBI Taxonomy" id="280463"/>
    <lineage>
        <taxon>Eukaryota</taxon>
        <taxon>Haptista</taxon>
        <taxon>Haptophyta</taxon>
        <taxon>Prymnesiophyceae</taxon>
        <taxon>Isochrysidales</taxon>
        <taxon>Noelaerhabdaceae</taxon>
        <taxon>Emiliania</taxon>
    </lineage>
</organism>
<dbReference type="PaxDb" id="2903-EOD31440"/>
<dbReference type="InterPro" id="IPR036691">
    <property type="entry name" value="Endo/exonu/phosph_ase_sf"/>
</dbReference>
<reference evidence="3" key="2">
    <citation type="submission" date="2024-10" db="UniProtKB">
        <authorList>
            <consortium name="EnsemblProtists"/>
        </authorList>
    </citation>
    <scope>IDENTIFICATION</scope>
</reference>
<dbReference type="InterPro" id="IPR003034">
    <property type="entry name" value="SAP_dom"/>
</dbReference>